<proteinExistence type="predicted"/>
<name>A0A9D1KHN1_9MOLU</name>
<dbReference type="Pfam" id="PF04463">
    <property type="entry name" value="2-thiour_desulf"/>
    <property type="match status" value="1"/>
</dbReference>
<evidence type="ECO:0000313" key="1">
    <source>
        <dbReference type="EMBL" id="HIT49445.1"/>
    </source>
</evidence>
<dbReference type="PANTHER" id="PTHR30087">
    <property type="entry name" value="INNER MEMBRANE PROTEIN"/>
    <property type="match status" value="1"/>
</dbReference>
<dbReference type="PANTHER" id="PTHR30087:SF1">
    <property type="entry name" value="HYPOTHETICAL CYTOSOLIC PROTEIN"/>
    <property type="match status" value="1"/>
</dbReference>
<evidence type="ECO:0000313" key="2">
    <source>
        <dbReference type="Proteomes" id="UP000886758"/>
    </source>
</evidence>
<protein>
    <submittedName>
        <fullName evidence="1">DUF523 domain-containing protein</fullName>
    </submittedName>
</protein>
<reference evidence="1" key="1">
    <citation type="submission" date="2020-10" db="EMBL/GenBank/DDBJ databases">
        <authorList>
            <person name="Gilroy R."/>
        </authorList>
    </citation>
    <scope>NUCLEOTIDE SEQUENCE</scope>
    <source>
        <strain evidence="1">ChiW17-6978</strain>
    </source>
</reference>
<dbReference type="EMBL" id="DVLF01000011">
    <property type="protein sequence ID" value="HIT49445.1"/>
    <property type="molecule type" value="Genomic_DNA"/>
</dbReference>
<dbReference type="Proteomes" id="UP000886758">
    <property type="component" value="Unassembled WGS sequence"/>
</dbReference>
<organism evidence="1 2">
    <name type="scientific">Candidatus Pelethenecus faecipullorum</name>
    <dbReference type="NCBI Taxonomy" id="2840900"/>
    <lineage>
        <taxon>Bacteria</taxon>
        <taxon>Bacillati</taxon>
        <taxon>Mycoplasmatota</taxon>
        <taxon>Mollicutes</taxon>
        <taxon>Candidatus Pelethenecus</taxon>
    </lineage>
</organism>
<gene>
    <name evidence="1" type="ORF">IAD46_00290</name>
</gene>
<sequence length="145" mass="16242">MKEPLLISACLCGKNVRYDQKNKRHPFLERLSETYRLIPFCPEVAGGLSIPRKPAEINGPFVYNIDGIDVTANYEKGARLALELCRKYRIGRALLKENSPACGSHCIYDGTFTNTLQKGTGRTAAVLIKAGIAVYSEEEWRHLIK</sequence>
<dbReference type="InterPro" id="IPR007553">
    <property type="entry name" value="2-thiour_desulf"/>
</dbReference>
<accession>A0A9D1KHN1</accession>
<dbReference type="AlphaFoldDB" id="A0A9D1KHN1"/>
<reference evidence="1" key="2">
    <citation type="journal article" date="2021" name="PeerJ">
        <title>Extensive microbial diversity within the chicken gut microbiome revealed by metagenomics and culture.</title>
        <authorList>
            <person name="Gilroy R."/>
            <person name="Ravi A."/>
            <person name="Getino M."/>
            <person name="Pursley I."/>
            <person name="Horton D.L."/>
            <person name="Alikhan N.F."/>
            <person name="Baker D."/>
            <person name="Gharbi K."/>
            <person name="Hall N."/>
            <person name="Watson M."/>
            <person name="Adriaenssens E.M."/>
            <person name="Foster-Nyarko E."/>
            <person name="Jarju S."/>
            <person name="Secka A."/>
            <person name="Antonio M."/>
            <person name="Oren A."/>
            <person name="Chaudhuri R.R."/>
            <person name="La Ragione R."/>
            <person name="Hildebrand F."/>
            <person name="Pallen M.J."/>
        </authorList>
    </citation>
    <scope>NUCLEOTIDE SEQUENCE</scope>
    <source>
        <strain evidence="1">ChiW17-6978</strain>
    </source>
</reference>
<comment type="caution">
    <text evidence="1">The sequence shown here is derived from an EMBL/GenBank/DDBJ whole genome shotgun (WGS) entry which is preliminary data.</text>
</comment>